<evidence type="ECO:0000313" key="2">
    <source>
        <dbReference type="Proteomes" id="UP000325081"/>
    </source>
</evidence>
<name>A0A5A7QA03_STRAF</name>
<protein>
    <submittedName>
        <fullName evidence="1">UDP-Glycosyltransferase superfamily protein</fullName>
    </submittedName>
</protein>
<reference evidence="2" key="1">
    <citation type="journal article" date="2019" name="Curr. Biol.">
        <title>Genome Sequence of Striga asiatica Provides Insight into the Evolution of Plant Parasitism.</title>
        <authorList>
            <person name="Yoshida S."/>
            <person name="Kim S."/>
            <person name="Wafula E.K."/>
            <person name="Tanskanen J."/>
            <person name="Kim Y.M."/>
            <person name="Honaas L."/>
            <person name="Yang Z."/>
            <person name="Spallek T."/>
            <person name="Conn C.E."/>
            <person name="Ichihashi Y."/>
            <person name="Cheong K."/>
            <person name="Cui S."/>
            <person name="Der J.P."/>
            <person name="Gundlach H."/>
            <person name="Jiao Y."/>
            <person name="Hori C."/>
            <person name="Ishida J.K."/>
            <person name="Kasahara H."/>
            <person name="Kiba T."/>
            <person name="Kim M.S."/>
            <person name="Koo N."/>
            <person name="Laohavisit A."/>
            <person name="Lee Y.H."/>
            <person name="Lumba S."/>
            <person name="McCourt P."/>
            <person name="Mortimer J.C."/>
            <person name="Mutuku J.M."/>
            <person name="Nomura T."/>
            <person name="Sasaki-Sekimoto Y."/>
            <person name="Seto Y."/>
            <person name="Wang Y."/>
            <person name="Wakatake T."/>
            <person name="Sakakibara H."/>
            <person name="Demura T."/>
            <person name="Yamaguchi S."/>
            <person name="Yoneyama K."/>
            <person name="Manabe R.I."/>
            <person name="Nelson D.C."/>
            <person name="Schulman A.H."/>
            <person name="Timko M.P."/>
            <person name="dePamphilis C.W."/>
            <person name="Choi D."/>
            <person name="Shirasu K."/>
        </authorList>
    </citation>
    <scope>NUCLEOTIDE SEQUENCE [LARGE SCALE GENOMIC DNA]</scope>
    <source>
        <strain evidence="2">cv. UVA1</strain>
    </source>
</reference>
<dbReference type="EMBL" id="BKCP01006294">
    <property type="protein sequence ID" value="GER42095.1"/>
    <property type="molecule type" value="Genomic_DNA"/>
</dbReference>
<sequence length="120" mass="13720">MELEQQKWYNHYTHQDQNMKQLARAQDISDKHSAASKLKIFWMILHNPHYPYTAENLQQDGFTGKLGVRRGLNGNGECGSNDGELEIAITLILSHFFVSFVRMFLSKTVAFVNGSVKPHP</sequence>
<organism evidence="1 2">
    <name type="scientific">Striga asiatica</name>
    <name type="common">Asiatic witchweed</name>
    <name type="synonym">Buchnera asiatica</name>
    <dbReference type="NCBI Taxonomy" id="4170"/>
    <lineage>
        <taxon>Eukaryota</taxon>
        <taxon>Viridiplantae</taxon>
        <taxon>Streptophyta</taxon>
        <taxon>Embryophyta</taxon>
        <taxon>Tracheophyta</taxon>
        <taxon>Spermatophyta</taxon>
        <taxon>Magnoliopsida</taxon>
        <taxon>eudicotyledons</taxon>
        <taxon>Gunneridae</taxon>
        <taxon>Pentapetalae</taxon>
        <taxon>asterids</taxon>
        <taxon>lamiids</taxon>
        <taxon>Lamiales</taxon>
        <taxon>Orobanchaceae</taxon>
        <taxon>Buchnereae</taxon>
        <taxon>Striga</taxon>
    </lineage>
</organism>
<gene>
    <name evidence="1" type="ORF">STAS_18857</name>
</gene>
<proteinExistence type="predicted"/>
<dbReference type="AlphaFoldDB" id="A0A5A7QA03"/>
<comment type="caution">
    <text evidence="1">The sequence shown here is derived from an EMBL/GenBank/DDBJ whole genome shotgun (WGS) entry which is preliminary data.</text>
</comment>
<keyword evidence="2" id="KW-1185">Reference proteome</keyword>
<accession>A0A5A7QA03</accession>
<evidence type="ECO:0000313" key="1">
    <source>
        <dbReference type="EMBL" id="GER42095.1"/>
    </source>
</evidence>
<dbReference type="GO" id="GO:0016740">
    <property type="term" value="F:transferase activity"/>
    <property type="evidence" value="ECO:0007669"/>
    <property type="project" value="UniProtKB-KW"/>
</dbReference>
<keyword evidence="1" id="KW-0808">Transferase</keyword>
<dbReference type="Proteomes" id="UP000325081">
    <property type="component" value="Unassembled WGS sequence"/>
</dbReference>